<dbReference type="Proteomes" id="UP000597444">
    <property type="component" value="Unassembled WGS sequence"/>
</dbReference>
<feature type="transmembrane region" description="Helical" evidence="1">
    <location>
        <begin position="139"/>
        <end position="157"/>
    </location>
</feature>
<evidence type="ECO:0000256" key="1">
    <source>
        <dbReference type="SAM" id="Phobius"/>
    </source>
</evidence>
<comment type="caution">
    <text evidence="2">The sequence shown here is derived from an EMBL/GenBank/DDBJ whole genome shotgun (WGS) entry which is preliminary data.</text>
</comment>
<feature type="transmembrane region" description="Helical" evidence="1">
    <location>
        <begin position="169"/>
        <end position="192"/>
    </location>
</feature>
<protein>
    <submittedName>
        <fullName evidence="2">Uncharacterized protein</fullName>
    </submittedName>
</protein>
<dbReference type="EMBL" id="BNJK01000003">
    <property type="protein sequence ID" value="GHP00834.1"/>
    <property type="molecule type" value="Genomic_DNA"/>
</dbReference>
<name>A0A8J3IUH0_9CHLR</name>
<keyword evidence="1" id="KW-0472">Membrane</keyword>
<reference evidence="2" key="1">
    <citation type="submission" date="2020-10" db="EMBL/GenBank/DDBJ databases">
        <title>Taxonomic study of unclassified bacteria belonging to the class Ktedonobacteria.</title>
        <authorList>
            <person name="Yabe S."/>
            <person name="Wang C.M."/>
            <person name="Zheng Y."/>
            <person name="Sakai Y."/>
            <person name="Cavaletti L."/>
            <person name="Monciardini P."/>
            <person name="Donadio S."/>
        </authorList>
    </citation>
    <scope>NUCLEOTIDE SEQUENCE</scope>
    <source>
        <strain evidence="2">ID150040</strain>
    </source>
</reference>
<keyword evidence="1" id="KW-1133">Transmembrane helix</keyword>
<gene>
    <name evidence="2" type="ORF">KSF_108810</name>
</gene>
<dbReference type="AlphaFoldDB" id="A0A8J3IUH0"/>
<dbReference type="RefSeq" id="WP_220211410.1">
    <property type="nucleotide sequence ID" value="NZ_BNJK01000003.1"/>
</dbReference>
<keyword evidence="3" id="KW-1185">Reference proteome</keyword>
<feature type="transmembrane region" description="Helical" evidence="1">
    <location>
        <begin position="53"/>
        <end position="76"/>
    </location>
</feature>
<accession>A0A8J3IUH0</accession>
<feature type="transmembrane region" description="Helical" evidence="1">
    <location>
        <begin position="88"/>
        <end position="110"/>
    </location>
</feature>
<proteinExistence type="predicted"/>
<sequence>MQRRTLLPTGNQTHPGGSFYGATPDLEHRPHHAGLGILSDSVKLFVGQTLRALGLLGNLIELATSIRALFIQLLASPGTFDPGPVVKFLLMAFISVAIQAGAWLLVLNLADSAVKHFEDHVEASQAPIVTRGETRWKKFLIFTYELVSGAMTVWWDITFWSSITRDGFIISLGTGVLFFSSLLLWPLGTLIAKPILNRRKLAKKVARQAVQIGPAFAPGMIQPVQITPIVDGSLVPVNNAGVVPYQHQR</sequence>
<evidence type="ECO:0000313" key="3">
    <source>
        <dbReference type="Proteomes" id="UP000597444"/>
    </source>
</evidence>
<organism evidence="2 3">
    <name type="scientific">Reticulibacter mediterranei</name>
    <dbReference type="NCBI Taxonomy" id="2778369"/>
    <lineage>
        <taxon>Bacteria</taxon>
        <taxon>Bacillati</taxon>
        <taxon>Chloroflexota</taxon>
        <taxon>Ktedonobacteria</taxon>
        <taxon>Ktedonobacterales</taxon>
        <taxon>Reticulibacteraceae</taxon>
        <taxon>Reticulibacter</taxon>
    </lineage>
</organism>
<evidence type="ECO:0000313" key="2">
    <source>
        <dbReference type="EMBL" id="GHP00834.1"/>
    </source>
</evidence>
<keyword evidence="1" id="KW-0812">Transmembrane</keyword>